<evidence type="ECO:0000313" key="4">
    <source>
        <dbReference type="Proteomes" id="UP000238642"/>
    </source>
</evidence>
<dbReference type="Proteomes" id="UP000238642">
    <property type="component" value="Unassembled WGS sequence"/>
</dbReference>
<dbReference type="AlphaFoldDB" id="A0A2S9JS23"/>
<feature type="domain" description="AAA" evidence="1">
    <location>
        <begin position="39"/>
        <end position="159"/>
    </location>
</feature>
<keyword evidence="4" id="KW-1185">Reference proteome</keyword>
<dbReference type="PANTHER" id="PTHR33295">
    <property type="entry name" value="ATPASE"/>
    <property type="match status" value="1"/>
</dbReference>
<proteinExistence type="predicted"/>
<protein>
    <submittedName>
        <fullName evidence="3">AAA family ATPase</fullName>
    </submittedName>
</protein>
<dbReference type="EMBL" id="PVBS01000001">
    <property type="protein sequence ID" value="PRD56053.1"/>
    <property type="molecule type" value="Genomic_DNA"/>
</dbReference>
<comment type="caution">
    <text evidence="3">The sequence shown here is derived from an EMBL/GenBank/DDBJ whole genome shotgun (WGS) entry which is preliminary data.</text>
</comment>
<sequence length="403" mass="46527">MVIEETIEQVITAQRANMAHRGTGQRRKALSSLPDLTNFALIVSGVRRCGKSTLLYQLLDERYQDALYLNFEDPRLYGFDLKDFGRLDKIITRLGTRVLLFDEIQIIDDWERYVRQKLDESFQIVITGSNASLLSKELGTKLTGRHITKELFPFSFEEFAEFTTKNHSPESLADYLEIGGFPEYIKQGIEDILHYVLEDILLRDIAIRHNIRDVDKLQKLALYLISNVGKPVSANRLKSIVDIGSTSTVTEYLSYLEDSYLIQLIPKFDYSLRKQAINPRKVYAIDTGLIKVNSSSFTRDDGRLLENLVYTHLRRSYQQIYYFSEQRECDFVVFNKTDIQAAIQVCYTLNQDNLEREMNGLLEAMEFFGLQEGTIVTFSQTDQFVKNDKTIHVIPAHVYLTTG</sequence>
<evidence type="ECO:0000313" key="3">
    <source>
        <dbReference type="EMBL" id="PRD56053.1"/>
    </source>
</evidence>
<accession>A0A2S9JS23</accession>
<dbReference type="InterPro" id="IPR041682">
    <property type="entry name" value="AAA_14"/>
</dbReference>
<dbReference type="OrthoDB" id="9801840at2"/>
<evidence type="ECO:0000259" key="1">
    <source>
        <dbReference type="Pfam" id="PF13173"/>
    </source>
</evidence>
<dbReference type="RefSeq" id="WP_105722487.1">
    <property type="nucleotide sequence ID" value="NZ_PVBS01000001.1"/>
</dbReference>
<feature type="domain" description="DUF4143" evidence="2">
    <location>
        <begin position="203"/>
        <end position="347"/>
    </location>
</feature>
<gene>
    <name evidence="3" type="ORF">C5749_01820</name>
</gene>
<dbReference type="Pfam" id="PF13173">
    <property type="entry name" value="AAA_14"/>
    <property type="match status" value="1"/>
</dbReference>
<name>A0A2S9JS23_9SPHI</name>
<dbReference type="SUPFAM" id="SSF52540">
    <property type="entry name" value="P-loop containing nucleoside triphosphate hydrolases"/>
    <property type="match status" value="1"/>
</dbReference>
<dbReference type="Pfam" id="PF13635">
    <property type="entry name" value="DUF4143"/>
    <property type="match status" value="1"/>
</dbReference>
<organism evidence="3 4">
    <name type="scientific">Sphingobacterium gobiense</name>
    <dbReference type="NCBI Taxonomy" id="1382456"/>
    <lineage>
        <taxon>Bacteria</taxon>
        <taxon>Pseudomonadati</taxon>
        <taxon>Bacteroidota</taxon>
        <taxon>Sphingobacteriia</taxon>
        <taxon>Sphingobacteriales</taxon>
        <taxon>Sphingobacteriaceae</taxon>
        <taxon>Sphingobacterium</taxon>
    </lineage>
</organism>
<dbReference type="InterPro" id="IPR025420">
    <property type="entry name" value="DUF4143"/>
</dbReference>
<dbReference type="PANTHER" id="PTHR33295:SF8">
    <property type="entry name" value="AAA+ ATPASE DOMAIN-CONTAINING PROTEIN"/>
    <property type="match status" value="1"/>
</dbReference>
<dbReference type="InterPro" id="IPR027417">
    <property type="entry name" value="P-loop_NTPase"/>
</dbReference>
<evidence type="ECO:0000259" key="2">
    <source>
        <dbReference type="Pfam" id="PF13635"/>
    </source>
</evidence>
<reference evidence="3 4" key="1">
    <citation type="submission" date="2018-02" db="EMBL/GenBank/DDBJ databases">
        <title>The draft genome of Sphingobacterium gobiense H7.</title>
        <authorList>
            <person name="Li L."/>
            <person name="Liu L."/>
            <person name="Zhang X."/>
            <person name="Wang T."/>
            <person name="Liang L."/>
        </authorList>
    </citation>
    <scope>NUCLEOTIDE SEQUENCE [LARGE SCALE GENOMIC DNA]</scope>
    <source>
        <strain evidence="3 4">ACCC 05757</strain>
    </source>
</reference>